<sequence length="2896" mass="290776">MSESKSHHMGPSWRRFGRKSARCSSKFVWLPVFPQMKVSGMAGSVLPPPELVRYALRTRGSDIAGIDSAPVSERVTPYELPEPATATNAVNIESLWQAPSSRAQTASFLAGRTDTNTRKDNCHPCSVAGTAREGEGQVALTNKPAWRGTGSRSPQGREQQLPQQPHSMPLTGTPPGSLPSNAQSLPASDQCDDPGSSTDTESGSVDTESCSSSSLCITQSEDPQCTQVEAGADPNSGAASREMSPPVIITENRCVEGLEGRSTPKDQTQHEGGDTAEDLTGAPSGVVPKSGRYANETGPTSAAEGAKNDALNPSEQSGVAVADRWIGALDGSQATPSSRAKEPPRGAAAVPRDAPTAEGEDSSAAAPSGLGAPKAGGEAKARQAAGDSCAKDGTTVGSIKPAAATPDEASHAKVSGSDAAGSAGARGSADPGEPEGGDGLGKACGGPAEGPMQGGVRPAAASLQGRSLERAPQTERGLRAEAGADKGKRSLRERLATGGSQLRHGSIGVQKQSDWARRTGAYPPRSSPGALEAPRASLSSGPAAKQRDDGTGDSVGDPRGQSGDLQVGKVLGARAAGGSDTAPMPAQRPAGPGSGDLPVGSRPAPGTDGATGAETNPTASGGGDGNRAPAGLGSPPLGAGPTLGQEGPAPEARSQEGARGTSHAAEKAGATGSKAGLSDHAQPPGGGEHVMCARGAEGDEGRAADHGVSVGQDLKASQDGRAAAARSGQAGGKDQSPIAEGSKTSGAGTTFSADSKGNSASQLCPPVGEGKPCPNEEAAPGNSDTRGSGALSRLGHPAAGDRKDPGGGGSGHRQLSGGRGQATDGGARHQTGDDALRLQPDVTSAASQAEAAGKPGQGGARSKEQGVPGSRAEDRQTDSPWGAEKMDSNPGWARLPGGRTLHSQREGGRDAASQGRDDGRDPEGGLRRGSGEAGRGGQRESRGDIPGRRAVPWAEGGSTDQCRSVDGVSRQHSSGPSKPSQRVASEELCRDGPRSSERSRWGECQRGDPSRGMDSKGRSSSSVQPSAGRSSHAHIGEATDATRQGRGDRQGSVDFARQERGTVVRRDAKDGGSEPRLLPAPEKQAKDRDSLSRGADLTSRHQLAGAVQRSAVGDAREGDAVRSDTAEGKLAGSSFGTERGSSQSWTRQAISRRAPFRPEGQEWKDESQGRCERQGFELGHRKGSGGSSGSENGDARDSGPGSCGGGRAADQDASWREGGNRMQRQLSSGFSRSLQGRRVDPKEGTRDGFWGKERRGAAEGQIGDSFRDADGRGKGQRWPQPSSDGRVQSRLQGETGRDAGCRDSRRGPVERARNESAELGSAERRDSKRSGSESRRPHGAAGQAADRGAHRAAGDSMPRQPSSGSLKPSRGEVPERPLGGGARDRGQTLGREGWRSDAGSKERDPRRQSPATGARAQSGPEARRDDAGRGRDDRRGSAAGSSGVARVSDDAGAKQGSISGDKPQAAGSNPNGAPLQPSQISAAHKLGGVSGSACTDQRRAVRDQSLGSGQSGAADSGRATKGISFNLGRSQEPEKEKPRLQDAQKRPTESAGFRNRASDAEAQTAGRSTAHKEEAPGSFVRDAPAPSSSADRGTGKPDAATARPHQGPGAGREAAGKSAGTSLRKGLAVGSGSQEGKSRGAALDPGQARGAVAAAQQSSKGGSDPVGCLPKPIGPPAPASGQEGASKAGPSCQRLQAASPGTAPRGILSAGAAPEIGQKSTLPAANRPSGSGPPVAASQQSVGGPRPGAPCVQGPAAAGQASSVAPAGAAGSEALPSEVPGEASPRVCGSEPSESRPSAAKLLGTEPRYDAQGTPPMGPAIEKGAVPAGDANPQRREGATARAGENKGSQQRPESPGAGAALQQGFPSASRRLCTDQGPLSGGRDRVWGAAIPPSPRGPASGSSAGPVLDAGKSPSIGGGGAGLSKEATVDTKDAALLPPGPGECAPAEPKARSLRSGPAAGGVGSSNAEQDPGRKEELAAGQNMGADTADSPGDKPSTSSSSGGALPGAGAAACLGGGGHCGSVSLGGAPNRLLPAGPTAAATEQQRSPQRHEARGPGSPPEARLPALSAPAGNNPRLEGKSAATGVCPTQAASAEIDPAAATCPQEPDAKNAAKDPQQEAETHPRSDGGASKAGGGNLLPSAGTGTDCDSSKHGRQGVESESVQILPLGPENEIQRAPAAEAEPPPSSRHRSGGQRGPGSLPAGSGGHQPDVKGGSQAPARCGAAPPAGAGMPEDVSQADGKTTLPAPVSEGPSKEVPRIASPPAVQPTARGRQGAAEITGSPPAKADSGAKEALRPPSNDLLSQAGGTAADKSLPGERGARRGSGEQPDVATDGVADCRATHASPRREAEVANPTQGAPKGAESSGALVGTVAELPRAAAAGPAGGLERGAAESGQVGSSALPQAASDAQAGDGAEEPGHGTGPGEASGAARKRRAPAPDRSEGVGKRQRAGEAPDSGGCCGPDKTLSEGSSSSSGCGGSGEEGSAPATLDPGSNESCWGAADKAAGSQATGKEGAADLLAAGTSERLQDGAHDRAADASVQDAAGTVPQGTSQPATQAAAAVLTQPPGPVIGSGTSVSGAVQQTGPRNESRSEAAAAASREEEAGVRQHLDDTGKHADAKETSSVASTQYGHGDDGDRNAVSGRVKAEAASHSEAAGPNGNDGVSEGCAVDSEGKKQSQGASPQKPSRRPAKESPEDRRGEDFSDPIALRLRSLAQSPSVASGKGAAAKGDSPASESGKRRESNAAAGKRKASTSELTDSRSKKLRSADSTKGASSQARGSVSVGKEAAQKASADTFSKTTSQSTSNGGAEKGTGRNMKRWEIRELKREARRLKGKRLLVPGDVFKTPEIDYPAQVWKPDERRPTTLLVKFDDKSNYWFPVGDVKKWLVEPE</sequence>
<dbReference type="EMBL" id="GBEZ01009702">
    <property type="protein sequence ID" value="JAC75907.1"/>
    <property type="molecule type" value="Transcribed_RNA"/>
</dbReference>
<feature type="compositionally biased region" description="Polar residues" evidence="1">
    <location>
        <begin position="215"/>
        <end position="227"/>
    </location>
</feature>
<feature type="compositionally biased region" description="Gly residues" evidence="1">
    <location>
        <begin position="437"/>
        <end position="448"/>
    </location>
</feature>
<feature type="compositionally biased region" description="Basic and acidic residues" evidence="1">
    <location>
        <begin position="1209"/>
        <end position="1219"/>
    </location>
</feature>
<feature type="compositionally biased region" description="Basic and acidic residues" evidence="1">
    <location>
        <begin position="253"/>
        <end position="273"/>
    </location>
</feature>
<feature type="compositionally biased region" description="Basic and acidic residues" evidence="1">
    <location>
        <begin position="2603"/>
        <end position="2625"/>
    </location>
</feature>
<feature type="compositionally biased region" description="Polar residues" evidence="1">
    <location>
        <begin position="1279"/>
        <end position="1292"/>
    </location>
</feature>
<feature type="compositionally biased region" description="Basic and acidic residues" evidence="1">
    <location>
        <begin position="1043"/>
        <end position="1073"/>
    </location>
</feature>
<organism evidence="2">
    <name type="scientific">Tetraselmis sp. GSL018</name>
    <dbReference type="NCBI Taxonomy" id="582737"/>
    <lineage>
        <taxon>Eukaryota</taxon>
        <taxon>Viridiplantae</taxon>
        <taxon>Chlorophyta</taxon>
        <taxon>core chlorophytes</taxon>
        <taxon>Chlorodendrophyceae</taxon>
        <taxon>Chlorodendrales</taxon>
        <taxon>Chlorodendraceae</taxon>
        <taxon>Tetraselmis</taxon>
    </lineage>
</organism>
<feature type="compositionally biased region" description="Low complexity" evidence="1">
    <location>
        <begin position="2220"/>
        <end position="2233"/>
    </location>
</feature>
<feature type="compositionally biased region" description="Low complexity" evidence="1">
    <location>
        <begin position="1935"/>
        <end position="1949"/>
    </location>
</feature>
<feature type="compositionally biased region" description="Basic and acidic residues" evidence="1">
    <location>
        <begin position="1531"/>
        <end position="1548"/>
    </location>
</feature>
<feature type="compositionally biased region" description="Low complexity" evidence="1">
    <location>
        <begin position="717"/>
        <end position="728"/>
    </location>
</feature>
<feature type="compositionally biased region" description="Polar residues" evidence="1">
    <location>
        <begin position="2774"/>
        <end position="2784"/>
    </location>
</feature>
<feature type="compositionally biased region" description="Low complexity" evidence="1">
    <location>
        <begin position="1437"/>
        <end position="1446"/>
    </location>
</feature>
<feature type="compositionally biased region" description="Low complexity" evidence="1">
    <location>
        <begin position="2721"/>
        <end position="2739"/>
    </location>
</feature>
<feature type="compositionally biased region" description="Low complexity" evidence="1">
    <location>
        <begin position="2000"/>
        <end position="2015"/>
    </location>
</feature>
<feature type="compositionally biased region" description="Polar residues" evidence="1">
    <location>
        <begin position="2797"/>
        <end position="2812"/>
    </location>
</feature>
<feature type="compositionally biased region" description="Low complexity" evidence="1">
    <location>
        <begin position="628"/>
        <end position="644"/>
    </location>
</feature>
<feature type="compositionally biased region" description="Polar residues" evidence="1">
    <location>
        <begin position="150"/>
        <end position="166"/>
    </location>
</feature>
<feature type="compositionally biased region" description="Polar residues" evidence="1">
    <location>
        <begin position="1222"/>
        <end position="1234"/>
    </location>
</feature>
<feature type="compositionally biased region" description="Low complexity" evidence="1">
    <location>
        <begin position="415"/>
        <end position="431"/>
    </location>
</feature>
<feature type="compositionally biased region" description="Basic and acidic residues" evidence="1">
    <location>
        <begin position="937"/>
        <end position="947"/>
    </location>
</feature>
<feature type="compositionally biased region" description="Basic and acidic residues" evidence="1">
    <location>
        <begin position="2151"/>
        <end position="2160"/>
    </location>
</feature>
<feature type="compositionally biased region" description="Basic and acidic residues" evidence="1">
    <location>
        <begin position="1382"/>
        <end position="1407"/>
    </location>
</feature>
<feature type="compositionally biased region" description="Polar residues" evidence="1">
    <location>
        <begin position="178"/>
        <end position="187"/>
    </location>
</feature>
<feature type="compositionally biased region" description="Basic and acidic residues" evidence="1">
    <location>
        <begin position="2694"/>
        <end position="2706"/>
    </location>
</feature>
<proteinExistence type="predicted"/>
<accession>A0A061RSP8</accession>
<feature type="compositionally biased region" description="Polar residues" evidence="1">
    <location>
        <begin position="1466"/>
        <end position="1481"/>
    </location>
</feature>
<protein>
    <submittedName>
        <fullName evidence="2">Uncharacterized protein</fullName>
    </submittedName>
</protein>
<feature type="compositionally biased region" description="Polar residues" evidence="1">
    <location>
        <begin position="970"/>
        <end position="983"/>
    </location>
</feature>
<feature type="compositionally biased region" description="Basic and acidic residues" evidence="1">
    <location>
        <begin position="2317"/>
        <end position="2327"/>
    </location>
</feature>
<gene>
    <name evidence="2" type="ORF">TSPGSL018_21762</name>
</gene>
<feature type="compositionally biased region" description="Basic and acidic residues" evidence="1">
    <location>
        <begin position="2762"/>
        <end position="2773"/>
    </location>
</feature>
<feature type="compositionally biased region" description="Basic and acidic residues" evidence="1">
    <location>
        <begin position="1237"/>
        <end position="1257"/>
    </location>
</feature>
<feature type="compositionally biased region" description="Basic and acidic residues" evidence="1">
    <location>
        <begin position="1114"/>
        <end position="1127"/>
    </location>
</feature>
<feature type="compositionally biased region" description="Basic and acidic residues" evidence="1">
    <location>
        <begin position="1295"/>
        <end position="1336"/>
    </location>
</feature>
<feature type="compositionally biased region" description="Low complexity" evidence="1">
    <location>
        <begin position="2376"/>
        <end position="2385"/>
    </location>
</feature>
<feature type="compositionally biased region" description="Polar residues" evidence="1">
    <location>
        <begin position="742"/>
        <end position="762"/>
    </location>
</feature>
<feature type="compositionally biased region" description="Basic and acidic residues" evidence="1">
    <location>
        <begin position="1421"/>
        <end position="1436"/>
    </location>
</feature>
<feature type="compositionally biased region" description="Basic and acidic residues" evidence="1">
    <location>
        <begin position="2440"/>
        <end position="2456"/>
    </location>
</feature>
<feature type="compositionally biased region" description="Low complexity" evidence="1">
    <location>
        <begin position="2407"/>
        <end position="2416"/>
    </location>
</feature>
<feature type="compositionally biased region" description="Basic and acidic residues" evidence="1">
    <location>
        <begin position="696"/>
        <end position="705"/>
    </location>
</feature>
<feature type="compositionally biased region" description="Polar residues" evidence="1">
    <location>
        <begin position="1134"/>
        <end position="1149"/>
    </location>
</feature>
<feature type="compositionally biased region" description="Low complexity" evidence="1">
    <location>
        <begin position="202"/>
        <end position="214"/>
    </location>
</feature>
<feature type="compositionally biased region" description="Basic and acidic residues" evidence="1">
    <location>
        <begin position="467"/>
        <end position="495"/>
    </location>
</feature>
<feature type="compositionally biased region" description="Basic and acidic residues" evidence="1">
    <location>
        <begin position="903"/>
        <end position="930"/>
    </location>
</feature>
<feature type="compositionally biased region" description="Basic and acidic residues" evidence="1">
    <location>
        <begin position="984"/>
        <end position="1017"/>
    </location>
</feature>
<reference evidence="2" key="1">
    <citation type="submission" date="2014-05" db="EMBL/GenBank/DDBJ databases">
        <title>The transcriptome of the halophilic microalga Tetraselmis sp. GSL018 isolated from the Great Salt Lake, Utah.</title>
        <authorList>
            <person name="Jinkerson R.E."/>
            <person name="D'Adamo S."/>
            <person name="Posewitz M.C."/>
        </authorList>
    </citation>
    <scope>NUCLEOTIDE SEQUENCE</scope>
    <source>
        <strain evidence="2">GSL018</strain>
    </source>
</reference>
<feature type="compositionally biased region" description="Basic and acidic residues" evidence="1">
    <location>
        <begin position="2109"/>
        <end position="2128"/>
    </location>
</feature>
<feature type="compositionally biased region" description="Low complexity" evidence="1">
    <location>
        <begin position="1646"/>
        <end position="1657"/>
    </location>
</feature>
<feature type="compositionally biased region" description="Basic and acidic residues" evidence="1">
    <location>
        <begin position="826"/>
        <end position="836"/>
    </location>
</feature>
<feature type="compositionally biased region" description="Polar residues" evidence="1">
    <location>
        <begin position="1018"/>
        <end position="1029"/>
    </location>
</feature>
<feature type="compositionally biased region" description="Low complexity" evidence="1">
    <location>
        <begin position="362"/>
        <end position="376"/>
    </location>
</feature>
<feature type="compositionally biased region" description="Basic and acidic residues" evidence="1">
    <location>
        <begin position="1159"/>
        <end position="1180"/>
    </location>
</feature>
<feature type="compositionally biased region" description="Low complexity" evidence="1">
    <location>
        <begin position="1898"/>
        <end position="1907"/>
    </location>
</feature>
<evidence type="ECO:0000256" key="1">
    <source>
        <dbReference type="SAM" id="MobiDB-lite"/>
    </source>
</evidence>
<feature type="compositionally biased region" description="Polar residues" evidence="1">
    <location>
        <begin position="2577"/>
        <end position="2591"/>
    </location>
</feature>
<name>A0A061RSP8_9CHLO</name>
<feature type="compositionally biased region" description="Basic and acidic residues" evidence="1">
    <location>
        <begin position="2530"/>
        <end position="2540"/>
    </location>
</feature>
<evidence type="ECO:0000313" key="2">
    <source>
        <dbReference type="EMBL" id="JAC75907.1"/>
    </source>
</evidence>
<feature type="compositionally biased region" description="Low complexity" evidence="1">
    <location>
        <begin position="1752"/>
        <end position="1771"/>
    </location>
</feature>
<feature type="region of interest" description="Disordered" evidence="1">
    <location>
        <begin position="111"/>
        <end position="2826"/>
    </location>
</feature>